<dbReference type="GO" id="GO:0006351">
    <property type="term" value="P:DNA-templated transcription"/>
    <property type="evidence" value="ECO:0007669"/>
    <property type="project" value="InterPro"/>
</dbReference>
<organism evidence="5 6">
    <name type="scientific">Saitoella complicata (strain BCRC 22490 / CBS 7301 / JCM 7358 / NBRC 10748 / NRRL Y-17804)</name>
    <dbReference type="NCBI Taxonomy" id="698492"/>
    <lineage>
        <taxon>Eukaryota</taxon>
        <taxon>Fungi</taxon>
        <taxon>Dikarya</taxon>
        <taxon>Ascomycota</taxon>
        <taxon>Taphrinomycotina</taxon>
        <taxon>Taphrinomycotina incertae sedis</taxon>
        <taxon>Saitoella</taxon>
    </lineage>
</organism>
<gene>
    <name evidence="5" type="ORF">G7K_5417-t1</name>
</gene>
<evidence type="ECO:0000313" key="6">
    <source>
        <dbReference type="Proteomes" id="UP000033140"/>
    </source>
</evidence>
<feature type="domain" description="Zn(2)-C6 fungal-type" evidence="4">
    <location>
        <begin position="24"/>
        <end position="54"/>
    </location>
</feature>
<evidence type="ECO:0000259" key="4">
    <source>
        <dbReference type="PROSITE" id="PS50048"/>
    </source>
</evidence>
<dbReference type="PANTHER" id="PTHR47654">
    <property type="entry name" value="ZN(II)2CYS6 TRANSCRIPTION FACTOR (EUROFUNG)-RELATED"/>
    <property type="match status" value="1"/>
</dbReference>
<evidence type="ECO:0000256" key="1">
    <source>
        <dbReference type="ARBA" id="ARBA00022723"/>
    </source>
</evidence>
<dbReference type="Pfam" id="PF04082">
    <property type="entry name" value="Fungal_trans"/>
    <property type="match status" value="1"/>
</dbReference>
<dbReference type="GO" id="GO:0003677">
    <property type="term" value="F:DNA binding"/>
    <property type="evidence" value="ECO:0007669"/>
    <property type="project" value="InterPro"/>
</dbReference>
<dbReference type="OMA" id="IHEDYCH"/>
<dbReference type="SMART" id="SM00066">
    <property type="entry name" value="GAL4"/>
    <property type="match status" value="1"/>
</dbReference>
<comment type="caution">
    <text evidence="5">The sequence shown here is derived from an EMBL/GenBank/DDBJ whole genome shotgun (WGS) entry which is preliminary data.</text>
</comment>
<evidence type="ECO:0000256" key="3">
    <source>
        <dbReference type="SAM" id="MobiDB-lite"/>
    </source>
</evidence>
<accession>A0A0E9NN56</accession>
<reference evidence="5 6" key="3">
    <citation type="journal article" date="2015" name="Genome Announc.">
        <title>Draft Genome Sequence of the Archiascomycetous Yeast Saitoella complicata.</title>
        <authorList>
            <person name="Yamauchi K."/>
            <person name="Kondo S."/>
            <person name="Hamamoto M."/>
            <person name="Takahashi Y."/>
            <person name="Ogura Y."/>
            <person name="Hayashi T."/>
            <person name="Nishida H."/>
        </authorList>
    </citation>
    <scope>NUCLEOTIDE SEQUENCE [LARGE SCALE GENOMIC DNA]</scope>
    <source>
        <strain evidence="5 6">NRRL Y-17804</strain>
    </source>
</reference>
<dbReference type="InterPro" id="IPR053230">
    <property type="entry name" value="Trans_reg_galc"/>
</dbReference>
<dbReference type="InterPro" id="IPR036864">
    <property type="entry name" value="Zn2-C6_fun-type_DNA-bd_sf"/>
</dbReference>
<dbReference type="PROSITE" id="PS50048">
    <property type="entry name" value="ZN2_CY6_FUNGAL_2"/>
    <property type="match status" value="1"/>
</dbReference>
<dbReference type="RefSeq" id="XP_019022269.1">
    <property type="nucleotide sequence ID" value="XM_019171758.1"/>
</dbReference>
<dbReference type="PROSITE" id="PS00463">
    <property type="entry name" value="ZN2_CY6_FUNGAL_1"/>
    <property type="match status" value="1"/>
</dbReference>
<dbReference type="InterPro" id="IPR001138">
    <property type="entry name" value="Zn2Cys6_DnaBD"/>
</dbReference>
<proteinExistence type="predicted"/>
<dbReference type="Pfam" id="PF00172">
    <property type="entry name" value="Zn_clus"/>
    <property type="match status" value="1"/>
</dbReference>
<evidence type="ECO:0000256" key="2">
    <source>
        <dbReference type="ARBA" id="ARBA00023242"/>
    </source>
</evidence>
<reference evidence="5 6" key="1">
    <citation type="journal article" date="2011" name="J. Gen. Appl. Microbiol.">
        <title>Draft genome sequencing of the enigmatic yeast Saitoella complicata.</title>
        <authorList>
            <person name="Nishida H."/>
            <person name="Hamamoto M."/>
            <person name="Sugiyama J."/>
        </authorList>
    </citation>
    <scope>NUCLEOTIDE SEQUENCE [LARGE SCALE GENOMIC DNA]</scope>
    <source>
        <strain evidence="5 6">NRRL Y-17804</strain>
    </source>
</reference>
<dbReference type="EMBL" id="BACD03000044">
    <property type="protein sequence ID" value="GAO51312.1"/>
    <property type="molecule type" value="Genomic_DNA"/>
</dbReference>
<dbReference type="Proteomes" id="UP000033140">
    <property type="component" value="Unassembled WGS sequence"/>
</dbReference>
<name>A0A0E9NN56_SAICN</name>
<dbReference type="GO" id="GO:0000981">
    <property type="term" value="F:DNA-binding transcription factor activity, RNA polymerase II-specific"/>
    <property type="evidence" value="ECO:0007669"/>
    <property type="project" value="InterPro"/>
</dbReference>
<keyword evidence="1" id="KW-0479">Metal-binding</keyword>
<dbReference type="SMART" id="SM00906">
    <property type="entry name" value="Fungal_trans"/>
    <property type="match status" value="1"/>
</dbReference>
<dbReference type="PANTHER" id="PTHR47654:SF5">
    <property type="entry name" value="TRANSCRIPTION FACTOR DOMAIN-CONTAINING PROTEIN"/>
    <property type="match status" value="1"/>
</dbReference>
<dbReference type="GO" id="GO:0008270">
    <property type="term" value="F:zinc ion binding"/>
    <property type="evidence" value="ECO:0007669"/>
    <property type="project" value="InterPro"/>
</dbReference>
<keyword evidence="2" id="KW-0539">Nucleus</keyword>
<dbReference type="OrthoDB" id="3364175at2759"/>
<dbReference type="SUPFAM" id="SSF57701">
    <property type="entry name" value="Zn2/Cys6 DNA-binding domain"/>
    <property type="match status" value="1"/>
</dbReference>
<keyword evidence="6" id="KW-1185">Reference proteome</keyword>
<dbReference type="STRING" id="698492.A0A0E9NN56"/>
<dbReference type="Gene3D" id="4.10.240.10">
    <property type="entry name" value="Zn(2)-C6 fungal-type DNA-binding domain"/>
    <property type="match status" value="1"/>
</dbReference>
<protein>
    <recommendedName>
        <fullName evidence="4">Zn(2)-C6 fungal-type domain-containing protein</fullName>
    </recommendedName>
</protein>
<dbReference type="InterPro" id="IPR007219">
    <property type="entry name" value="XnlR_reg_dom"/>
</dbReference>
<reference evidence="5 6" key="2">
    <citation type="journal article" date="2014" name="J. Gen. Appl. Microbiol.">
        <title>The early diverging ascomycetous budding yeast Saitoella complicata has three histone deacetylases belonging to the Clr6, Hos2, and Rpd3 lineages.</title>
        <authorList>
            <person name="Nishida H."/>
            <person name="Matsumoto T."/>
            <person name="Kondo S."/>
            <person name="Hamamoto M."/>
            <person name="Yoshikawa H."/>
        </authorList>
    </citation>
    <scope>NUCLEOTIDE SEQUENCE [LARGE SCALE GENOMIC DNA]</scope>
    <source>
        <strain evidence="5 6">NRRL Y-17804</strain>
    </source>
</reference>
<feature type="compositionally biased region" description="Polar residues" evidence="3">
    <location>
        <begin position="118"/>
        <end position="135"/>
    </location>
</feature>
<evidence type="ECO:0000313" key="5">
    <source>
        <dbReference type="EMBL" id="GAO51312.1"/>
    </source>
</evidence>
<dbReference type="CDD" id="cd12148">
    <property type="entry name" value="fungal_TF_MHR"/>
    <property type="match status" value="1"/>
</dbReference>
<feature type="region of interest" description="Disordered" evidence="3">
    <location>
        <begin position="107"/>
        <end position="152"/>
    </location>
</feature>
<dbReference type="AlphaFoldDB" id="A0A0E9NN56"/>
<dbReference type="CDD" id="cd00067">
    <property type="entry name" value="GAL4"/>
    <property type="match status" value="1"/>
</dbReference>
<sequence>MAEDTPGFESKPLQPRKRIRTNQACAMCRRLKKKCSGERPACTNCAGYGYACIYTPVAPGATGSDSHAAMVSTNTHLKQCLDLLRDLSGRVDEADRTKIAQFLGEEPVSPTEERRFSTDSQQSPLENFSVLNDPNATLKDRLPPSAGAGTDIKGEVDAAGEKMTRMVMFDRDVEGTTESSKSPAGMIGLGSDIAFMRCTFRRLLLDQADPDGVYRSCRLPDYNLDDVNYDASPQLPDPYELPTQEVADRYVEVYSSTIHIAYPFICKSTFFATYDSLWSGATWDNTWLASFNMIIAIGAYYEAVQGKGPIDGVDHSVYFIRSRMLMNDIFELANLSMVQYELLASFYLLITNRVNRSWTVLGLAIRMGQSLGLNLDCSKAKGFTPAERETRSRCWYSCYVLERLLSLMLGRAPMIRDSSCAAQLPMDHEDDCFLLNGDVVARKNQDPSIVSYFAEMIRFSKVIGMVMDRLYPADLLSKQQYITRETITELDDALLKWKDELPQHLRFDLNQSTQSRSVFSKQRNNLGTKFHNLRCIINRPCLGYIEFCPPAKISDVDRLSYLEGERICIAEARALIRMLEDLPNLQYLMLEFPWWQLLSSIMCACSVLLVANAISPKRPDHDALHADSVVCVKILEVLQSRSMAAQRCLDILRVLNDATLADIFQSEQRQTGVQMEPFESRMNTVNFFDTLPPVTLAPPPTAGLNSPGILHTVAPGNAFVPPAAVGDVNVGLVPINPMTLAGAVPAKPDFGLHAFNTRTTADPLNYASNFADLWEENRHHHPPS</sequence>